<dbReference type="AlphaFoldDB" id="A0A078M1P8"/>
<proteinExistence type="predicted"/>
<feature type="domain" description="DUF4007" evidence="1">
    <location>
        <begin position="3"/>
        <end position="281"/>
    </location>
</feature>
<accession>A0A078M1P8</accession>
<dbReference type="EMBL" id="LN483073">
    <property type="protein sequence ID" value="CEA00154.1"/>
    <property type="molecule type" value="Genomic_DNA"/>
</dbReference>
<gene>
    <name evidence="2" type="ORF">BN1050_00486</name>
</gene>
<reference evidence="2" key="1">
    <citation type="submission" date="2014-07" db="EMBL/GenBank/DDBJ databases">
        <authorList>
            <person name="Urmite Genomes Urmite Genomes"/>
        </authorList>
    </citation>
    <scope>NUCLEOTIDE SEQUENCE</scope>
    <source>
        <strain evidence="2">13S34_air</strain>
    </source>
</reference>
<dbReference type="HOGENOM" id="CLU_060482_0_0_9"/>
<dbReference type="PATRIC" id="fig|1461583.4.peg.457"/>
<dbReference type="InterPro" id="IPR025248">
    <property type="entry name" value="DUF4007"/>
</dbReference>
<protein>
    <recommendedName>
        <fullName evidence="1">DUF4007 domain-containing protein</fullName>
    </recommendedName>
</protein>
<evidence type="ECO:0000313" key="2">
    <source>
        <dbReference type="EMBL" id="CEA00154.1"/>
    </source>
</evidence>
<name>A0A078M1P8_9BACL</name>
<organism evidence="2">
    <name type="scientific">Metalysinibacillus saudimassiliensis</name>
    <dbReference type="NCBI Taxonomy" id="1461583"/>
    <lineage>
        <taxon>Bacteria</taxon>
        <taxon>Bacillati</taxon>
        <taxon>Bacillota</taxon>
        <taxon>Bacilli</taxon>
        <taxon>Bacillales</taxon>
        <taxon>Caryophanaceae</taxon>
        <taxon>Metalysinibacillus</taxon>
    </lineage>
</organism>
<sequence length="290" mass="33493">MAFGQHQTFYLRLTWLYKGLHALQQDSTFFQQSDSFEELGVGKNMAQSIRHWLQATKVVEQVGRKAEYILTPLGEAVVSHDPYLQDEYTIGLLHYKLVTDAALATTWYWFFNSYDERVVTKDSLIKALTAWTTQTQLRPISSNSLERDVNCLLQTYLPKQFENATPEDIIQSPFEQLGLLGKTTNITVIKQPLVTSRMADILFTTLLMYMENHQISEVNLQQLINEPELWGRVFNLSQSEIVEEIAVIQKKYPLIFTRTNRLDVLRIDGEYSVEQAIAQAYGELKKEVRS</sequence>
<evidence type="ECO:0000259" key="1">
    <source>
        <dbReference type="Pfam" id="PF13182"/>
    </source>
</evidence>
<dbReference type="Pfam" id="PF13182">
    <property type="entry name" value="DUF4007"/>
    <property type="match status" value="1"/>
</dbReference>